<evidence type="ECO:0000256" key="2">
    <source>
        <dbReference type="ARBA" id="ARBA00023002"/>
    </source>
</evidence>
<dbReference type="AlphaFoldDB" id="A0A930V7Z4"/>
<gene>
    <name evidence="4" type="ORF">ISU07_05455</name>
</gene>
<keyword evidence="5" id="KW-1185">Reference proteome</keyword>
<proteinExistence type="inferred from homology"/>
<reference evidence="4" key="1">
    <citation type="submission" date="2020-11" db="EMBL/GenBank/DDBJ databases">
        <title>Nocardioides sp. nov., isolated from Soil of Cynanchum wilfordii Hemsley rhizosphere.</title>
        <authorList>
            <person name="Lee J.-S."/>
            <person name="Suh M.K."/>
            <person name="Kim J.-S."/>
        </authorList>
    </citation>
    <scope>NUCLEOTIDE SEQUENCE</scope>
    <source>
        <strain evidence="4">KCTC 19275</strain>
    </source>
</reference>
<name>A0A930V7Z4_9ACTN</name>
<dbReference type="InterPro" id="IPR020904">
    <property type="entry name" value="Sc_DH/Rdtase_CS"/>
</dbReference>
<evidence type="ECO:0000259" key="3">
    <source>
        <dbReference type="SMART" id="SM00822"/>
    </source>
</evidence>
<dbReference type="GO" id="GO:0016020">
    <property type="term" value="C:membrane"/>
    <property type="evidence" value="ECO:0007669"/>
    <property type="project" value="TreeGrafter"/>
</dbReference>
<protein>
    <submittedName>
        <fullName evidence="4">SDR family oxidoreductase</fullName>
    </submittedName>
</protein>
<dbReference type="CDD" id="cd05233">
    <property type="entry name" value="SDR_c"/>
    <property type="match status" value="1"/>
</dbReference>
<dbReference type="InterPro" id="IPR002347">
    <property type="entry name" value="SDR_fam"/>
</dbReference>
<dbReference type="RefSeq" id="WP_194705782.1">
    <property type="nucleotide sequence ID" value="NZ_JADKPN010000002.1"/>
</dbReference>
<organism evidence="4 5">
    <name type="scientific">Nocardioides islandensis</name>
    <dbReference type="NCBI Taxonomy" id="433663"/>
    <lineage>
        <taxon>Bacteria</taxon>
        <taxon>Bacillati</taxon>
        <taxon>Actinomycetota</taxon>
        <taxon>Actinomycetes</taxon>
        <taxon>Propionibacteriales</taxon>
        <taxon>Nocardioidaceae</taxon>
        <taxon>Nocardioides</taxon>
    </lineage>
</organism>
<dbReference type="NCBIfam" id="NF006073">
    <property type="entry name" value="PRK08219.1"/>
    <property type="match status" value="1"/>
</dbReference>
<dbReference type="Gene3D" id="3.40.50.720">
    <property type="entry name" value="NAD(P)-binding Rossmann-like Domain"/>
    <property type="match status" value="1"/>
</dbReference>
<sequence>MKVLLTGAGSGIGQAVADALHARGDALVLLARSEERAADLGERYAGADVRVADLAAPQDLANAVAGLDSLDAVVHAAGVIELGPLADQPLAHVTDQLTVNLVAPAELTRATLPAVRAAGGTVVFLNSGAGLTAHPEWSAYAASKFGLRAIADSLRGEETGAGAGVRVTSVYLGRIATPMQQKVHEQEGKAYDAGDWATPEAVAATILHVLDLPRDVTITDVTVRPGPH</sequence>
<dbReference type="SUPFAM" id="SSF51735">
    <property type="entry name" value="NAD(P)-binding Rossmann-fold domains"/>
    <property type="match status" value="1"/>
</dbReference>
<dbReference type="PANTHER" id="PTHR44196">
    <property type="entry name" value="DEHYDROGENASE/REDUCTASE SDR FAMILY MEMBER 7B"/>
    <property type="match status" value="1"/>
</dbReference>
<dbReference type="Proteomes" id="UP000640489">
    <property type="component" value="Unassembled WGS sequence"/>
</dbReference>
<dbReference type="SMART" id="SM00822">
    <property type="entry name" value="PKS_KR"/>
    <property type="match status" value="1"/>
</dbReference>
<dbReference type="InterPro" id="IPR036291">
    <property type="entry name" value="NAD(P)-bd_dom_sf"/>
</dbReference>
<feature type="domain" description="Ketoreductase" evidence="3">
    <location>
        <begin position="1"/>
        <end position="178"/>
    </location>
</feature>
<accession>A0A930V7Z4</accession>
<comment type="similarity">
    <text evidence="1">Belongs to the short-chain dehydrogenases/reductases (SDR) family.</text>
</comment>
<comment type="caution">
    <text evidence="4">The sequence shown here is derived from an EMBL/GenBank/DDBJ whole genome shotgun (WGS) entry which is preliminary data.</text>
</comment>
<dbReference type="PRINTS" id="PR00081">
    <property type="entry name" value="GDHRDH"/>
</dbReference>
<evidence type="ECO:0000256" key="1">
    <source>
        <dbReference type="ARBA" id="ARBA00006484"/>
    </source>
</evidence>
<evidence type="ECO:0000313" key="4">
    <source>
        <dbReference type="EMBL" id="MBF4762564.1"/>
    </source>
</evidence>
<keyword evidence="2" id="KW-0560">Oxidoreductase</keyword>
<evidence type="ECO:0000313" key="5">
    <source>
        <dbReference type="Proteomes" id="UP000640489"/>
    </source>
</evidence>
<dbReference type="Pfam" id="PF00106">
    <property type="entry name" value="adh_short"/>
    <property type="match status" value="1"/>
</dbReference>
<dbReference type="EMBL" id="JADKPN010000002">
    <property type="protein sequence ID" value="MBF4762564.1"/>
    <property type="molecule type" value="Genomic_DNA"/>
</dbReference>
<dbReference type="PROSITE" id="PS00061">
    <property type="entry name" value="ADH_SHORT"/>
    <property type="match status" value="1"/>
</dbReference>
<dbReference type="PANTHER" id="PTHR44196:SF1">
    <property type="entry name" value="DEHYDROGENASE_REDUCTASE SDR FAMILY MEMBER 7B"/>
    <property type="match status" value="1"/>
</dbReference>
<dbReference type="InterPro" id="IPR057326">
    <property type="entry name" value="KR_dom"/>
</dbReference>
<dbReference type="GO" id="GO:0016491">
    <property type="term" value="F:oxidoreductase activity"/>
    <property type="evidence" value="ECO:0007669"/>
    <property type="project" value="UniProtKB-KW"/>
</dbReference>